<organism evidence="2">
    <name type="scientific">Zea mays</name>
    <name type="common">Maize</name>
    <dbReference type="NCBI Taxonomy" id="4577"/>
    <lineage>
        <taxon>Eukaryota</taxon>
        <taxon>Viridiplantae</taxon>
        <taxon>Streptophyta</taxon>
        <taxon>Embryophyta</taxon>
        <taxon>Tracheophyta</taxon>
        <taxon>Spermatophyta</taxon>
        <taxon>Magnoliopsida</taxon>
        <taxon>Liliopsida</taxon>
        <taxon>Poales</taxon>
        <taxon>Poaceae</taxon>
        <taxon>PACMAD clade</taxon>
        <taxon>Panicoideae</taxon>
        <taxon>Andropogonodae</taxon>
        <taxon>Andropogoneae</taxon>
        <taxon>Tripsacinae</taxon>
        <taxon>Zea</taxon>
    </lineage>
</organism>
<sequence>MENGGIEETDDVLPDLALLNGQRYWLVGSNDRAMIQMTSMEPGSSPVTIDVVMTSSRQGDAKFIHICKLHEQFVVSIQCQQISYVLNSEVQTELPTAPSDLSNVEVPDSDTGTPTSVAITGDKKVAASSEELRKETDGAKTRSVSPRSHRLDPDTKEINTQESPLKGNTVICLQHLDRPIKRLSGAMQ</sequence>
<feature type="compositionally biased region" description="Basic and acidic residues" evidence="1">
    <location>
        <begin position="149"/>
        <end position="159"/>
    </location>
</feature>
<protein>
    <submittedName>
        <fullName evidence="2">Uncharacterized protein</fullName>
    </submittedName>
</protein>
<dbReference type="AlphaFoldDB" id="A0A1D6MTC3"/>
<proteinExistence type="predicted"/>
<dbReference type="EMBL" id="CM007649">
    <property type="protein sequence ID" value="ONM32140.1"/>
    <property type="molecule type" value="Genomic_DNA"/>
</dbReference>
<evidence type="ECO:0000256" key="1">
    <source>
        <dbReference type="SAM" id="MobiDB-lite"/>
    </source>
</evidence>
<reference evidence="2" key="1">
    <citation type="submission" date="2015-12" db="EMBL/GenBank/DDBJ databases">
        <title>Update maize B73 reference genome by single molecule sequencing technologies.</title>
        <authorList>
            <consortium name="Maize Genome Sequencing Project"/>
            <person name="Ware D."/>
        </authorList>
    </citation>
    <scope>NUCLEOTIDE SEQUENCE [LARGE SCALE GENOMIC DNA]</scope>
    <source>
        <tissue evidence="2">Seedling</tissue>
    </source>
</reference>
<evidence type="ECO:0000313" key="2">
    <source>
        <dbReference type="EMBL" id="ONM32140.1"/>
    </source>
</evidence>
<gene>
    <name evidence="2" type="ORF">ZEAMMB73_Zm00001d040843</name>
</gene>
<accession>A0A1D6MTC3</accession>
<feature type="region of interest" description="Disordered" evidence="1">
    <location>
        <begin position="97"/>
        <end position="163"/>
    </location>
</feature>
<feature type="compositionally biased region" description="Basic and acidic residues" evidence="1">
    <location>
        <begin position="121"/>
        <end position="140"/>
    </location>
</feature>
<name>A0A1D6MTC3_MAIZE</name>
<dbReference type="InParanoid" id="A0A1D6MTC3"/>